<protein>
    <recommendedName>
        <fullName evidence="3">Very-short-patch-repair endonuclease</fullName>
    </recommendedName>
</protein>
<dbReference type="EMBL" id="VFOM01000001">
    <property type="protein sequence ID" value="TQL48767.1"/>
    <property type="molecule type" value="Genomic_DNA"/>
</dbReference>
<organism evidence="1 2">
    <name type="scientific">Homoserinimonas aerilata</name>
    <dbReference type="NCBI Taxonomy" id="1162970"/>
    <lineage>
        <taxon>Bacteria</taxon>
        <taxon>Bacillati</taxon>
        <taxon>Actinomycetota</taxon>
        <taxon>Actinomycetes</taxon>
        <taxon>Micrococcales</taxon>
        <taxon>Microbacteriaceae</taxon>
        <taxon>Homoserinimonas</taxon>
    </lineage>
</organism>
<dbReference type="RefSeq" id="WP_141880841.1">
    <property type="nucleotide sequence ID" value="NZ_VFOM01000001.1"/>
</dbReference>
<accession>A0A542YL02</accession>
<name>A0A542YL02_9MICO</name>
<comment type="caution">
    <text evidence="1">The sequence shown here is derived from an EMBL/GenBank/DDBJ whole genome shotgun (WGS) entry which is preliminary data.</text>
</comment>
<dbReference type="OrthoDB" id="2594539at2"/>
<gene>
    <name evidence="1" type="ORF">FB562_1871</name>
</gene>
<evidence type="ECO:0000313" key="1">
    <source>
        <dbReference type="EMBL" id="TQL48767.1"/>
    </source>
</evidence>
<keyword evidence="2" id="KW-1185">Reference proteome</keyword>
<reference evidence="1 2" key="1">
    <citation type="submission" date="2019-06" db="EMBL/GenBank/DDBJ databases">
        <title>Sequencing the genomes of 1000 actinobacteria strains.</title>
        <authorList>
            <person name="Klenk H.-P."/>
        </authorList>
    </citation>
    <scope>NUCLEOTIDE SEQUENCE [LARGE SCALE GENOMIC DNA]</scope>
    <source>
        <strain evidence="1 2">DSM 26477</strain>
    </source>
</reference>
<sequence length="330" mass="36323">MLPPRNHSRLALRRAMRLVGQLARRRTLLGLGITPAELAEALRSGYLWRPRRGWYATRHVDSDQLRAVATGARIGCVSALRRWGVWSGPDDMLHLHAAPTASRLGAASVSVTPTNTAPLPHPTILDAYGHELDTVRSCSPAPAITHWSEQRFPGALDWIVSVEDALLQAARCQDSEHAVACIDSALNRGAIDEDAWSRILQHLPDRLKPLDLQKDARAGSGNETIARLRIIAAGFKVEPQHSMPGIGDVDMLVDGCVVVEVDSERYHSSDTQRRKDRTRTLISLLYGIPVVRIGPEHLPPTDWPLALAALRQQVADARMLMAARRAIVRG</sequence>
<dbReference type="Proteomes" id="UP000317998">
    <property type="component" value="Unassembled WGS sequence"/>
</dbReference>
<evidence type="ECO:0008006" key="3">
    <source>
        <dbReference type="Google" id="ProtNLM"/>
    </source>
</evidence>
<proteinExistence type="predicted"/>
<dbReference type="AlphaFoldDB" id="A0A542YL02"/>
<evidence type="ECO:0000313" key="2">
    <source>
        <dbReference type="Proteomes" id="UP000317998"/>
    </source>
</evidence>